<protein>
    <submittedName>
        <fullName evidence="1">Uncharacterized protein</fullName>
    </submittedName>
</protein>
<dbReference type="OrthoDB" id="406769at2759"/>
<accession>A0A813C5B8</accession>
<dbReference type="Proteomes" id="UP000601435">
    <property type="component" value="Unassembled WGS sequence"/>
</dbReference>
<comment type="caution">
    <text evidence="1">The sequence shown here is derived from an EMBL/GenBank/DDBJ whole genome shotgun (WGS) entry which is preliminary data.</text>
</comment>
<gene>
    <name evidence="1" type="ORF">SNEC2469_LOCUS33383</name>
</gene>
<keyword evidence="2" id="KW-1185">Reference proteome</keyword>
<dbReference type="EMBL" id="CAJNJA010087719">
    <property type="protein sequence ID" value="CAE7939039.1"/>
    <property type="molecule type" value="Genomic_DNA"/>
</dbReference>
<sequence length="201" mass="22075">MCRSGIGIHSEHEAISWVLVHAPYSYLRFSINSLAFWVGCGTTRHALCDYYLSEQKKGFEYVTIKDDRAVIGYQIEFDETGQILRLKQRRNAGGDGGETNATLAVLAACLTCDMSVVNPPAVLQRQTAVALWQGITATQPVPPLGSRLWYAIMDLIFARRPPVPVISRWLTCGAAARFVLHVPQHSSSLPICDPGTSVISS</sequence>
<evidence type="ECO:0000313" key="1">
    <source>
        <dbReference type="EMBL" id="CAE7939039.1"/>
    </source>
</evidence>
<reference evidence="1" key="1">
    <citation type="submission" date="2021-02" db="EMBL/GenBank/DDBJ databases">
        <authorList>
            <person name="Dougan E. K."/>
            <person name="Rhodes N."/>
            <person name="Thang M."/>
            <person name="Chan C."/>
        </authorList>
    </citation>
    <scope>NUCLEOTIDE SEQUENCE</scope>
</reference>
<evidence type="ECO:0000313" key="2">
    <source>
        <dbReference type="Proteomes" id="UP000601435"/>
    </source>
</evidence>
<organism evidence="1 2">
    <name type="scientific">Symbiodinium necroappetens</name>
    <dbReference type="NCBI Taxonomy" id="1628268"/>
    <lineage>
        <taxon>Eukaryota</taxon>
        <taxon>Sar</taxon>
        <taxon>Alveolata</taxon>
        <taxon>Dinophyceae</taxon>
        <taxon>Suessiales</taxon>
        <taxon>Symbiodiniaceae</taxon>
        <taxon>Symbiodinium</taxon>
    </lineage>
</organism>
<proteinExistence type="predicted"/>
<name>A0A813C5B8_9DINO</name>
<dbReference type="AlphaFoldDB" id="A0A813C5B8"/>